<comment type="caution">
    <text evidence="1">The sequence shown here is derived from an EMBL/GenBank/DDBJ whole genome shotgun (WGS) entry which is preliminary data.</text>
</comment>
<organism evidence="1">
    <name type="scientific">marine sediment metagenome</name>
    <dbReference type="NCBI Taxonomy" id="412755"/>
    <lineage>
        <taxon>unclassified sequences</taxon>
        <taxon>metagenomes</taxon>
        <taxon>ecological metagenomes</taxon>
    </lineage>
</organism>
<sequence>MSKEILEQLAGIAQQNSKSIEMLSKQLHTKTPANIGTFTELHGDGSLFGSEPIERDVITAMITPMGLGTMLPKIPTVFAVPRFASLTGITDTHGSVAAEPCDDNPQAFIKGCNLTAQFGRNAMDTNTIEADKVMLRRNRGDFTDLILRGRLLGETGFTPANLNANDFLRIVTKSEMVTAGVSLERLLTNLLWQGNPANNNVGGGYKEMPGLDRQIATGQVDADTGAACPALDSDVKDFNYNEVCGTGFDIVEFIGMLEFFLKFNAEKMGLNPVRHVFVMRPELWFVLSECWPCAYNTNRCASFMSDSNAMVNVSGTDMIALRDAMRNAGFIDVNGTRYPVITDMGINEQTPTDNALILPNMQAQFTLCL</sequence>
<protein>
    <recommendedName>
        <fullName evidence="2">Major capsid protein</fullName>
    </recommendedName>
</protein>
<dbReference type="AlphaFoldDB" id="A0A0F9LLU8"/>
<dbReference type="EMBL" id="LAZR01005932">
    <property type="protein sequence ID" value="KKM96034.1"/>
    <property type="molecule type" value="Genomic_DNA"/>
</dbReference>
<proteinExistence type="predicted"/>
<gene>
    <name evidence="1" type="ORF">LCGC14_1182170</name>
</gene>
<reference evidence="1" key="1">
    <citation type="journal article" date="2015" name="Nature">
        <title>Complex archaea that bridge the gap between prokaryotes and eukaryotes.</title>
        <authorList>
            <person name="Spang A."/>
            <person name="Saw J.H."/>
            <person name="Jorgensen S.L."/>
            <person name="Zaremba-Niedzwiedzka K."/>
            <person name="Martijn J."/>
            <person name="Lind A.E."/>
            <person name="van Eijk R."/>
            <person name="Schleper C."/>
            <person name="Guy L."/>
            <person name="Ettema T.J."/>
        </authorList>
    </citation>
    <scope>NUCLEOTIDE SEQUENCE</scope>
</reference>
<accession>A0A0F9LLU8</accession>
<evidence type="ECO:0000313" key="1">
    <source>
        <dbReference type="EMBL" id="KKM96034.1"/>
    </source>
</evidence>
<name>A0A0F9LLU8_9ZZZZ</name>
<evidence type="ECO:0008006" key="2">
    <source>
        <dbReference type="Google" id="ProtNLM"/>
    </source>
</evidence>